<comment type="caution">
    <text evidence="2">The sequence shown here is derived from an EMBL/GenBank/DDBJ whole genome shotgun (WGS) entry which is preliminary data.</text>
</comment>
<evidence type="ECO:0000256" key="1">
    <source>
        <dbReference type="RuleBase" id="RU000487"/>
    </source>
</evidence>
<dbReference type="SMART" id="SM00268">
    <property type="entry name" value="ACTIN"/>
    <property type="match status" value="1"/>
</dbReference>
<dbReference type="Gene3D" id="3.90.640.10">
    <property type="entry name" value="Actin, Chain A, domain 4"/>
    <property type="match status" value="1"/>
</dbReference>
<dbReference type="Proteomes" id="UP001516400">
    <property type="component" value="Unassembled WGS sequence"/>
</dbReference>
<dbReference type="InterPro" id="IPR004000">
    <property type="entry name" value="Actin"/>
</dbReference>
<sequence>MPLYEVEKSVIVLDIGTSFTKFGFTSEPAPRSIYRTQVKSKGQIRELWDYRDAQDLYDMLVDFFHDIYFKYALNSPKDKPIVIVESLLCPIIFRETLAKVLYKHYGVSSILLLSSHLVSLAPLAIDTALVLDVGYKEAVCIPVCYGMPMIHAWQALNLGSQTIHKHLQMLLNEKNSGAQNLSEMTLEDIKVRCCFVTKKSRAQQLQTLKPQIEMCPEIKYPVKGSTTISVCGTTREKAYEILFDEDADHLCLPTMILDALMKVNIDLKHQLAENIVLIGGTTMAMGFKSRLKEELLCHSKEERYKKLNIKCFKFHTSPSKENYAAWLGGAIYGSTDCLNTKAIQRRNILKKRNYLIGRI</sequence>
<evidence type="ECO:0008006" key="4">
    <source>
        <dbReference type="Google" id="ProtNLM"/>
    </source>
</evidence>
<dbReference type="InterPro" id="IPR043129">
    <property type="entry name" value="ATPase_NBD"/>
</dbReference>
<dbReference type="EMBL" id="JABFTP020000001">
    <property type="protein sequence ID" value="KAL3267076.1"/>
    <property type="molecule type" value="Genomic_DNA"/>
</dbReference>
<organism evidence="2 3">
    <name type="scientific">Cryptolaemus montrouzieri</name>
    <dbReference type="NCBI Taxonomy" id="559131"/>
    <lineage>
        <taxon>Eukaryota</taxon>
        <taxon>Metazoa</taxon>
        <taxon>Ecdysozoa</taxon>
        <taxon>Arthropoda</taxon>
        <taxon>Hexapoda</taxon>
        <taxon>Insecta</taxon>
        <taxon>Pterygota</taxon>
        <taxon>Neoptera</taxon>
        <taxon>Endopterygota</taxon>
        <taxon>Coleoptera</taxon>
        <taxon>Polyphaga</taxon>
        <taxon>Cucujiformia</taxon>
        <taxon>Coccinelloidea</taxon>
        <taxon>Coccinellidae</taxon>
        <taxon>Scymninae</taxon>
        <taxon>Scymnini</taxon>
        <taxon>Cryptolaemus</taxon>
    </lineage>
</organism>
<dbReference type="Pfam" id="PF00022">
    <property type="entry name" value="Actin"/>
    <property type="match status" value="1"/>
</dbReference>
<dbReference type="AlphaFoldDB" id="A0ABD2ML01"/>
<dbReference type="CDD" id="cd10207">
    <property type="entry name" value="ASKHA_NBD_Arp10"/>
    <property type="match status" value="1"/>
</dbReference>
<reference evidence="2 3" key="1">
    <citation type="journal article" date="2021" name="BMC Biol.">
        <title>Horizontally acquired antibacterial genes associated with adaptive radiation of ladybird beetles.</title>
        <authorList>
            <person name="Li H.S."/>
            <person name="Tang X.F."/>
            <person name="Huang Y.H."/>
            <person name="Xu Z.Y."/>
            <person name="Chen M.L."/>
            <person name="Du X.Y."/>
            <person name="Qiu B.Y."/>
            <person name="Chen P.T."/>
            <person name="Zhang W."/>
            <person name="Slipinski A."/>
            <person name="Escalona H.E."/>
            <person name="Waterhouse R.M."/>
            <person name="Zwick A."/>
            <person name="Pang H."/>
        </authorList>
    </citation>
    <scope>NUCLEOTIDE SEQUENCE [LARGE SCALE GENOMIC DNA]</scope>
    <source>
        <strain evidence="2">SYSU2018</strain>
    </source>
</reference>
<accession>A0ABD2ML01</accession>
<dbReference type="SUPFAM" id="SSF53067">
    <property type="entry name" value="Actin-like ATPase domain"/>
    <property type="match status" value="2"/>
</dbReference>
<dbReference type="Gene3D" id="3.30.420.40">
    <property type="match status" value="2"/>
</dbReference>
<gene>
    <name evidence="2" type="ORF">HHI36_011216</name>
</gene>
<comment type="similarity">
    <text evidence="1">Belongs to the actin family.</text>
</comment>
<dbReference type="PANTHER" id="PTHR11937">
    <property type="entry name" value="ACTIN"/>
    <property type="match status" value="1"/>
</dbReference>
<protein>
    <recommendedName>
        <fullName evidence="4">Actin-related protein 10</fullName>
    </recommendedName>
</protein>
<name>A0ABD2ML01_9CUCU</name>
<proteinExistence type="inferred from homology"/>
<evidence type="ECO:0000313" key="2">
    <source>
        <dbReference type="EMBL" id="KAL3267076.1"/>
    </source>
</evidence>
<evidence type="ECO:0000313" key="3">
    <source>
        <dbReference type="Proteomes" id="UP001516400"/>
    </source>
</evidence>
<keyword evidence="3" id="KW-1185">Reference proteome</keyword>